<proteinExistence type="predicted"/>
<dbReference type="AlphaFoldDB" id="A0A0D2FWL5"/>
<organism evidence="1 2">
    <name type="scientific">Phialophora macrospora</name>
    <dbReference type="NCBI Taxonomy" id="1851006"/>
    <lineage>
        <taxon>Eukaryota</taxon>
        <taxon>Fungi</taxon>
        <taxon>Dikarya</taxon>
        <taxon>Ascomycota</taxon>
        <taxon>Pezizomycotina</taxon>
        <taxon>Eurotiomycetes</taxon>
        <taxon>Chaetothyriomycetidae</taxon>
        <taxon>Chaetothyriales</taxon>
        <taxon>Herpotrichiellaceae</taxon>
        <taxon>Phialophora</taxon>
    </lineage>
</organism>
<accession>A0A0D2FWL5</accession>
<protein>
    <submittedName>
        <fullName evidence="1">Uncharacterized protein</fullName>
    </submittedName>
</protein>
<dbReference type="HOGENOM" id="CLU_700194_0_0_1"/>
<dbReference type="Proteomes" id="UP000054266">
    <property type="component" value="Unassembled WGS sequence"/>
</dbReference>
<dbReference type="EMBL" id="KN846961">
    <property type="protein sequence ID" value="KIW64359.1"/>
    <property type="molecule type" value="Genomic_DNA"/>
</dbReference>
<evidence type="ECO:0000313" key="2">
    <source>
        <dbReference type="Proteomes" id="UP000054266"/>
    </source>
</evidence>
<dbReference type="STRING" id="5601.A0A0D2FWL5"/>
<gene>
    <name evidence="1" type="ORF">PV04_09301</name>
</gene>
<name>A0A0D2FWL5_9EURO</name>
<keyword evidence="2" id="KW-1185">Reference proteome</keyword>
<reference evidence="1 2" key="1">
    <citation type="submission" date="2015-01" db="EMBL/GenBank/DDBJ databases">
        <title>The Genome Sequence of Capronia semiimmersa CBS27337.</title>
        <authorList>
            <consortium name="The Broad Institute Genomics Platform"/>
            <person name="Cuomo C."/>
            <person name="de Hoog S."/>
            <person name="Gorbushina A."/>
            <person name="Stielow B."/>
            <person name="Teixiera M."/>
            <person name="Abouelleil A."/>
            <person name="Chapman S.B."/>
            <person name="Priest M."/>
            <person name="Young S.K."/>
            <person name="Wortman J."/>
            <person name="Nusbaum C."/>
            <person name="Birren B."/>
        </authorList>
    </citation>
    <scope>NUCLEOTIDE SEQUENCE [LARGE SCALE GENOMIC DNA]</scope>
    <source>
        <strain evidence="1 2">CBS 27337</strain>
    </source>
</reference>
<evidence type="ECO:0000313" key="1">
    <source>
        <dbReference type="EMBL" id="KIW64359.1"/>
    </source>
</evidence>
<sequence>MNFLRTMRDDFRLDLDRIRADIARNADTLNELVGALNQSLRTIGSSISNADGTPIGLHRRLDTVDERLNALSAASTNVHTKLDGINRTLTAPSDTDTIAGRLATVKSSLTAANGTPIILHERLDPIMQAVTNRNDHAAMVERLDLVKRSLTAANGLPIILHDQLETIGRVLRDDVATRLATVKQSLTTVEGHPIVLDQSLQNIDRDLATVRDDLRNNDGGLIPRVDGISRTLTNLGDPQTMAETLGIIRQSLTDTNGDPIIFHEQLGTIGRELNNTVTAGFETVGQSLTDEHGDPISLHQNYLQLQKELRAGHFNSAARAANARAKCANTPISAFRDTNYQRIPNFPPTYSHLKRLNEGVLDVILQRLGLESDGPLLSKQKLLKKYLGLILVSS</sequence>